<keyword evidence="4 7" id="KW-1133">Transmembrane helix</keyword>
<evidence type="ECO:0000256" key="7">
    <source>
        <dbReference type="SAM" id="Phobius"/>
    </source>
</evidence>
<organism evidence="8 9">
    <name type="scientific">Maudiozyma humilis</name>
    <name type="common">Sour dough yeast</name>
    <name type="synonym">Kazachstania humilis</name>
    <dbReference type="NCBI Taxonomy" id="51915"/>
    <lineage>
        <taxon>Eukaryota</taxon>
        <taxon>Fungi</taxon>
        <taxon>Dikarya</taxon>
        <taxon>Ascomycota</taxon>
        <taxon>Saccharomycotina</taxon>
        <taxon>Saccharomycetes</taxon>
        <taxon>Saccharomycetales</taxon>
        <taxon>Saccharomycetaceae</taxon>
        <taxon>Maudiozyma</taxon>
    </lineage>
</organism>
<reference evidence="8 9" key="1">
    <citation type="journal article" date="2023" name="Elife">
        <title>Identification of key yeast species and microbe-microbe interactions impacting larval growth of Drosophila in the wild.</title>
        <authorList>
            <person name="Mure A."/>
            <person name="Sugiura Y."/>
            <person name="Maeda R."/>
            <person name="Honda K."/>
            <person name="Sakurai N."/>
            <person name="Takahashi Y."/>
            <person name="Watada M."/>
            <person name="Katoh T."/>
            <person name="Gotoh A."/>
            <person name="Gotoh Y."/>
            <person name="Taniguchi I."/>
            <person name="Nakamura K."/>
            <person name="Hayashi T."/>
            <person name="Katayama T."/>
            <person name="Uemura T."/>
            <person name="Hattori Y."/>
        </authorList>
    </citation>
    <scope>NUCLEOTIDE SEQUENCE [LARGE SCALE GENOMIC DNA]</scope>
    <source>
        <strain evidence="8 9">KH-74</strain>
    </source>
</reference>
<dbReference type="GO" id="GO:0005783">
    <property type="term" value="C:endoplasmic reticulum"/>
    <property type="evidence" value="ECO:0007669"/>
    <property type="project" value="TreeGrafter"/>
</dbReference>
<dbReference type="GO" id="GO:0045332">
    <property type="term" value="P:phospholipid translocation"/>
    <property type="evidence" value="ECO:0007669"/>
    <property type="project" value="UniProtKB-UniRule"/>
</dbReference>
<dbReference type="PIRSF" id="PIRSF015840">
    <property type="entry name" value="DUF284_TM_euk"/>
    <property type="match status" value="1"/>
</dbReference>
<feature type="transmembrane region" description="Helical" evidence="7">
    <location>
        <begin position="329"/>
        <end position="355"/>
    </location>
</feature>
<keyword evidence="9" id="KW-1185">Reference proteome</keyword>
<proteinExistence type="inferred from homology"/>
<evidence type="ECO:0000256" key="6">
    <source>
        <dbReference type="PIRNR" id="PIRNR015840"/>
    </source>
</evidence>
<evidence type="ECO:0008006" key="10">
    <source>
        <dbReference type="Google" id="ProtNLM"/>
    </source>
</evidence>
<evidence type="ECO:0000256" key="1">
    <source>
        <dbReference type="ARBA" id="ARBA00004141"/>
    </source>
</evidence>
<evidence type="ECO:0000313" key="9">
    <source>
        <dbReference type="Proteomes" id="UP001377567"/>
    </source>
</evidence>
<dbReference type="PANTHER" id="PTHR10926">
    <property type="entry name" value="CELL CYCLE CONTROL PROTEIN 50"/>
    <property type="match status" value="1"/>
</dbReference>
<evidence type="ECO:0000256" key="3">
    <source>
        <dbReference type="ARBA" id="ARBA00022692"/>
    </source>
</evidence>
<dbReference type="InterPro" id="IPR005045">
    <property type="entry name" value="CDC50/LEM3_fam"/>
</dbReference>
<comment type="subcellular location">
    <subcellularLocation>
        <location evidence="1">Membrane</location>
        <topology evidence="1">Multi-pass membrane protein</topology>
    </subcellularLocation>
</comment>
<feature type="transmembrane region" description="Helical" evidence="7">
    <location>
        <begin position="41"/>
        <end position="63"/>
    </location>
</feature>
<comment type="caution">
    <text evidence="8">The sequence shown here is derived from an EMBL/GenBank/DDBJ whole genome shotgun (WGS) entry which is preliminary data.</text>
</comment>
<dbReference type="Proteomes" id="UP001377567">
    <property type="component" value="Unassembled WGS sequence"/>
</dbReference>
<dbReference type="GO" id="GO:0005794">
    <property type="term" value="C:Golgi apparatus"/>
    <property type="evidence" value="ECO:0007669"/>
    <property type="project" value="TreeGrafter"/>
</dbReference>
<evidence type="ECO:0000256" key="4">
    <source>
        <dbReference type="ARBA" id="ARBA00022989"/>
    </source>
</evidence>
<keyword evidence="3 7" id="KW-0812">Transmembrane</keyword>
<accession>A0AAV5RX26</accession>
<dbReference type="Pfam" id="PF03381">
    <property type="entry name" value="CDC50"/>
    <property type="match status" value="1"/>
</dbReference>
<protein>
    <recommendedName>
        <fullName evidence="10">Cell division control protein 50</fullName>
    </recommendedName>
</protein>
<dbReference type="PANTHER" id="PTHR10926:SF0">
    <property type="entry name" value="CDC50, ISOFORM A"/>
    <property type="match status" value="1"/>
</dbReference>
<evidence type="ECO:0000256" key="2">
    <source>
        <dbReference type="ARBA" id="ARBA00009457"/>
    </source>
</evidence>
<comment type="similarity">
    <text evidence="2 6">Belongs to the CDC50/LEM3 family.</text>
</comment>
<evidence type="ECO:0000313" key="8">
    <source>
        <dbReference type="EMBL" id="GMM55968.1"/>
    </source>
</evidence>
<dbReference type="AlphaFoldDB" id="A0AAV5RX26"/>
<dbReference type="GO" id="GO:0005886">
    <property type="term" value="C:plasma membrane"/>
    <property type="evidence" value="ECO:0007669"/>
    <property type="project" value="TreeGrafter"/>
</dbReference>
<sequence length="414" mass="47091">MAMWWKGLRWNRPATRRPLNTGFRQQRLRAWQPNLSPQNTLPTLLVLVALFVPIGIGLLVSALNVQDLTIRYDQCALYASTDAYSTVPSKFTSAHFKEKLLLQPRWRLVENSKDDSQSCILDFEIPNEVASPIYIYYKLTNFYQNHRVYIESYDLDQLKGSAISADSLDKHCDPLRKDNNTGKAIYPCGLVANSMFNDTFEPQLRGADSSTADFQLTNDGTAWSTDKHRYHKTQYTAAEIVPPPNWAKRFPQGYTDTNIPDIQTWPEFQVWMRTAALPTFYKRILQNESASLPRGHYSMTIGLNFPVDSFNGTKTFVLTTNSIMGAKNIWLGIVYLIIAGVSIGFAVVFLFSIIFQSQATLENHQYLANVRDETPPGMYEDGETTRARARSITQHIREPEPARAGPSFPVREIL</sequence>
<evidence type="ECO:0000256" key="5">
    <source>
        <dbReference type="ARBA" id="ARBA00023136"/>
    </source>
</evidence>
<name>A0AAV5RX26_MAUHU</name>
<keyword evidence="5 6" id="KW-0472">Membrane</keyword>
<dbReference type="EMBL" id="BTGD01000006">
    <property type="protein sequence ID" value="GMM55968.1"/>
    <property type="molecule type" value="Genomic_DNA"/>
</dbReference>
<gene>
    <name evidence="8" type="ORF">DAKH74_025840</name>
</gene>